<organism evidence="9 10">
    <name type="scientific">Billgrantia gudaonensis</name>
    <dbReference type="NCBI Taxonomy" id="376427"/>
    <lineage>
        <taxon>Bacteria</taxon>
        <taxon>Pseudomonadati</taxon>
        <taxon>Pseudomonadota</taxon>
        <taxon>Gammaproteobacteria</taxon>
        <taxon>Oceanospirillales</taxon>
        <taxon>Halomonadaceae</taxon>
        <taxon>Billgrantia</taxon>
    </lineage>
</organism>
<dbReference type="InterPro" id="IPR003856">
    <property type="entry name" value="LPS_length_determ_N"/>
</dbReference>
<dbReference type="EMBL" id="FNES01000002">
    <property type="protein sequence ID" value="SDI89333.1"/>
    <property type="molecule type" value="Genomic_DNA"/>
</dbReference>
<dbReference type="Pfam" id="PF02706">
    <property type="entry name" value="Wzz"/>
    <property type="match status" value="1"/>
</dbReference>
<dbReference type="STRING" id="376427.SAMN04487954_10219"/>
<evidence type="ECO:0000259" key="8">
    <source>
        <dbReference type="Pfam" id="PF02706"/>
    </source>
</evidence>
<gene>
    <name evidence="9" type="ORF">SAMN04487954_10219</name>
</gene>
<dbReference type="AlphaFoldDB" id="A0A1G8P9Y7"/>
<evidence type="ECO:0000256" key="7">
    <source>
        <dbReference type="SAM" id="Phobius"/>
    </source>
</evidence>
<keyword evidence="6" id="KW-0175">Coiled coil</keyword>
<dbReference type="GO" id="GO:0005886">
    <property type="term" value="C:plasma membrane"/>
    <property type="evidence" value="ECO:0007669"/>
    <property type="project" value="UniProtKB-SubCell"/>
</dbReference>
<keyword evidence="10" id="KW-1185">Reference proteome</keyword>
<evidence type="ECO:0000256" key="1">
    <source>
        <dbReference type="ARBA" id="ARBA00004651"/>
    </source>
</evidence>
<dbReference type="Proteomes" id="UP000198525">
    <property type="component" value="Unassembled WGS sequence"/>
</dbReference>
<keyword evidence="2" id="KW-1003">Cell membrane</keyword>
<feature type="coiled-coil region" evidence="6">
    <location>
        <begin position="310"/>
        <end position="369"/>
    </location>
</feature>
<keyword evidence="3 7" id="KW-0812">Transmembrane</keyword>
<evidence type="ECO:0000313" key="9">
    <source>
        <dbReference type="EMBL" id="SDI89333.1"/>
    </source>
</evidence>
<feature type="domain" description="Polysaccharide chain length determinant N-terminal" evidence="8">
    <location>
        <begin position="13"/>
        <end position="65"/>
    </location>
</feature>
<evidence type="ECO:0000256" key="3">
    <source>
        <dbReference type="ARBA" id="ARBA00022692"/>
    </source>
</evidence>
<dbReference type="Gene3D" id="3.30.1890.10">
    <property type="entry name" value="FepE-like"/>
    <property type="match status" value="2"/>
</dbReference>
<evidence type="ECO:0000256" key="6">
    <source>
        <dbReference type="SAM" id="Coils"/>
    </source>
</evidence>
<feature type="coiled-coil region" evidence="6">
    <location>
        <begin position="211"/>
        <end position="241"/>
    </location>
</feature>
<dbReference type="RefSeq" id="WP_089682632.1">
    <property type="nucleotide sequence ID" value="NZ_FNES01000002.1"/>
</dbReference>
<reference evidence="9 10" key="1">
    <citation type="submission" date="2016-10" db="EMBL/GenBank/DDBJ databases">
        <authorList>
            <person name="de Groot N.N."/>
        </authorList>
    </citation>
    <scope>NUCLEOTIDE SEQUENCE [LARGE SCALE GENOMIC DNA]</scope>
    <source>
        <strain evidence="9 10">CGMCC 1.6133</strain>
    </source>
</reference>
<keyword evidence="5 7" id="KW-0472">Membrane</keyword>
<evidence type="ECO:0000256" key="4">
    <source>
        <dbReference type="ARBA" id="ARBA00022989"/>
    </source>
</evidence>
<dbReference type="GO" id="GO:0004713">
    <property type="term" value="F:protein tyrosine kinase activity"/>
    <property type="evidence" value="ECO:0007669"/>
    <property type="project" value="TreeGrafter"/>
</dbReference>
<proteinExistence type="predicted"/>
<feature type="transmembrane region" description="Helical" evidence="7">
    <location>
        <begin position="391"/>
        <end position="414"/>
    </location>
</feature>
<name>A0A1G8P9Y7_9GAMM</name>
<protein>
    <submittedName>
        <fullName evidence="9">LPS O-antigen chain length determinant protein, WzzB/FepE family</fullName>
    </submittedName>
</protein>
<evidence type="ECO:0000313" key="10">
    <source>
        <dbReference type="Proteomes" id="UP000198525"/>
    </source>
</evidence>
<dbReference type="PANTHER" id="PTHR32309">
    <property type="entry name" value="TYROSINE-PROTEIN KINASE"/>
    <property type="match status" value="1"/>
</dbReference>
<dbReference type="PANTHER" id="PTHR32309:SF13">
    <property type="entry name" value="FERRIC ENTEROBACTIN TRANSPORT PROTEIN FEPE"/>
    <property type="match status" value="1"/>
</dbReference>
<evidence type="ECO:0000256" key="5">
    <source>
        <dbReference type="ARBA" id="ARBA00023136"/>
    </source>
</evidence>
<accession>A0A1G8P9Y7</accession>
<evidence type="ECO:0000256" key="2">
    <source>
        <dbReference type="ARBA" id="ARBA00022475"/>
    </source>
</evidence>
<dbReference type="InterPro" id="IPR050445">
    <property type="entry name" value="Bact_polysacc_biosynth/exp"/>
</dbReference>
<feature type="transmembrane region" description="Helical" evidence="7">
    <location>
        <begin position="28"/>
        <end position="48"/>
    </location>
</feature>
<keyword evidence="4 7" id="KW-1133">Transmembrane helix</keyword>
<dbReference type="OrthoDB" id="7028163at2"/>
<comment type="subcellular location">
    <subcellularLocation>
        <location evidence="1">Cell membrane</location>
        <topology evidence="1">Multi-pass membrane protein</topology>
    </subcellularLocation>
</comment>
<sequence>MNAYSEYPDATTDEIDLRDIAIALVEGWRWIAGAVVAGVALALIHLFMTTPTYSSELKISPFPDGLREINAIEGYSYSEERAFDEFVQRVSSYQHFQRFIEGFDRPASEWGLPADGEPGDADFDAALRRFFDARFSVGRLDEGSAVLQLSYPRGVQGHELLNAYVSWANSDFASVLANRAQRALDSAISRNEARMEAHLTAYEGEVSARIARLSEDDEIRLENLRDRLEAEKRAVVAAREERIRLLTQAEHIAEQLGIERPTTPRDLGRQSGERDIVYAEINSQEGLPLYFMGTRALQAERRVIEENLDQEAKTSAIREIEKEIAQLETNHEIQAMLARKSHSPFIDAYNALKQDNALLRANVIRLEDIRVADVTQWAYAPEAPDSPRTQLVVVLALVLGGMVGILLVFIANFVKSLRAYRRQRILT</sequence>
<dbReference type="SUPFAM" id="SSF160355">
    <property type="entry name" value="Bacterial polysaccharide co-polymerase-like"/>
    <property type="match status" value="2"/>
</dbReference>